<sequence length="53" mass="5949">MLDLQIFTYHFKGPDEGQRVRVKLGQGQVQPAKYSDGEIAKGQAKLQVFEGKL</sequence>
<dbReference type="EMBL" id="LXQA010274366">
    <property type="protein sequence ID" value="MCI39981.1"/>
    <property type="molecule type" value="Genomic_DNA"/>
</dbReference>
<evidence type="ECO:0000313" key="2">
    <source>
        <dbReference type="Proteomes" id="UP000265520"/>
    </source>
</evidence>
<dbReference type="Proteomes" id="UP000265520">
    <property type="component" value="Unassembled WGS sequence"/>
</dbReference>
<keyword evidence="2" id="KW-1185">Reference proteome</keyword>
<reference evidence="1 2" key="1">
    <citation type="journal article" date="2018" name="Front. Plant Sci.">
        <title>Red Clover (Trifolium pratense) and Zigzag Clover (T. medium) - A Picture of Genomic Similarities and Differences.</title>
        <authorList>
            <person name="Dluhosova J."/>
            <person name="Istvanek J."/>
            <person name="Nedelnik J."/>
            <person name="Repkova J."/>
        </authorList>
    </citation>
    <scope>NUCLEOTIDE SEQUENCE [LARGE SCALE GENOMIC DNA]</scope>
    <source>
        <strain evidence="2">cv. 10/8</strain>
        <tissue evidence="1">Leaf</tissue>
    </source>
</reference>
<organism evidence="1 2">
    <name type="scientific">Trifolium medium</name>
    <dbReference type="NCBI Taxonomy" id="97028"/>
    <lineage>
        <taxon>Eukaryota</taxon>
        <taxon>Viridiplantae</taxon>
        <taxon>Streptophyta</taxon>
        <taxon>Embryophyta</taxon>
        <taxon>Tracheophyta</taxon>
        <taxon>Spermatophyta</taxon>
        <taxon>Magnoliopsida</taxon>
        <taxon>eudicotyledons</taxon>
        <taxon>Gunneridae</taxon>
        <taxon>Pentapetalae</taxon>
        <taxon>rosids</taxon>
        <taxon>fabids</taxon>
        <taxon>Fabales</taxon>
        <taxon>Fabaceae</taxon>
        <taxon>Papilionoideae</taxon>
        <taxon>50 kb inversion clade</taxon>
        <taxon>NPAAA clade</taxon>
        <taxon>Hologalegina</taxon>
        <taxon>IRL clade</taxon>
        <taxon>Trifolieae</taxon>
        <taxon>Trifolium</taxon>
    </lineage>
</organism>
<comment type="caution">
    <text evidence="1">The sequence shown here is derived from an EMBL/GenBank/DDBJ whole genome shotgun (WGS) entry which is preliminary data.</text>
</comment>
<accession>A0A392RTK2</accession>
<name>A0A392RTK2_9FABA</name>
<evidence type="ECO:0000313" key="1">
    <source>
        <dbReference type="EMBL" id="MCI39981.1"/>
    </source>
</evidence>
<dbReference type="AlphaFoldDB" id="A0A392RTK2"/>
<protein>
    <submittedName>
        <fullName evidence="1">Uncharacterized protein</fullName>
    </submittedName>
</protein>
<feature type="non-terminal residue" evidence="1">
    <location>
        <position position="53"/>
    </location>
</feature>
<proteinExistence type="predicted"/>